<dbReference type="EMBL" id="FOHE01000012">
    <property type="protein sequence ID" value="SET47777.1"/>
    <property type="molecule type" value="Genomic_DNA"/>
</dbReference>
<accession>A0A1I0EQP6</accession>
<evidence type="ECO:0000313" key="1">
    <source>
        <dbReference type="EMBL" id="SET47777.1"/>
    </source>
</evidence>
<reference evidence="1 2" key="1">
    <citation type="submission" date="2016-10" db="EMBL/GenBank/DDBJ databases">
        <authorList>
            <person name="de Groot N.N."/>
        </authorList>
    </citation>
    <scope>NUCLEOTIDE SEQUENCE [LARGE SCALE GENOMIC DNA]</scope>
    <source>
        <strain evidence="1 2">IBRC-M 10780</strain>
    </source>
</reference>
<dbReference type="STRING" id="930131.SAMN05216389_11255"/>
<sequence length="53" mass="6242">MAKLNEFMEKMSGYLNTLIKNCPHGRTNFTSFVHFGDISYEYLHDPSRPNLYI</sequence>
<organism evidence="1 2">
    <name type="scientific">Oceanobacillus limi</name>
    <dbReference type="NCBI Taxonomy" id="930131"/>
    <lineage>
        <taxon>Bacteria</taxon>
        <taxon>Bacillati</taxon>
        <taxon>Bacillota</taxon>
        <taxon>Bacilli</taxon>
        <taxon>Bacillales</taxon>
        <taxon>Bacillaceae</taxon>
        <taxon>Oceanobacillus</taxon>
    </lineage>
</organism>
<dbReference type="Proteomes" id="UP000198618">
    <property type="component" value="Unassembled WGS sequence"/>
</dbReference>
<gene>
    <name evidence="1" type="ORF">SAMN05216389_11255</name>
</gene>
<proteinExistence type="predicted"/>
<keyword evidence="2" id="KW-1185">Reference proteome</keyword>
<evidence type="ECO:0000313" key="2">
    <source>
        <dbReference type="Proteomes" id="UP000198618"/>
    </source>
</evidence>
<protein>
    <submittedName>
        <fullName evidence="1">Uncharacterized protein</fullName>
    </submittedName>
</protein>
<dbReference type="AlphaFoldDB" id="A0A1I0EQP6"/>
<name>A0A1I0EQP6_9BACI</name>